<comment type="caution">
    <text evidence="2">The sequence shown here is derived from an EMBL/GenBank/DDBJ whole genome shotgun (WGS) entry which is preliminary data.</text>
</comment>
<evidence type="ECO:0000313" key="3">
    <source>
        <dbReference type="Proteomes" id="UP001501570"/>
    </source>
</evidence>
<dbReference type="PROSITE" id="PS51318">
    <property type="entry name" value="TAT"/>
    <property type="match status" value="1"/>
</dbReference>
<sequence>MGTRARRRVLTVLAIVAAAAGLVAVSRATAGTGAARDRGYARGYAAGVTAGHAAGLREGRAIQLTQALPTDRQQAARAAFDDGYAAGANDVFDGYDGGWGLSAPYVIVLAPAGDSITYRIASRVGLDPNTDYYLCPGSTRLCHRPR</sequence>
<name>A0ABP9SJQ3_9ACTN</name>
<feature type="chain" id="PRO_5045751306" evidence="1">
    <location>
        <begin position="31"/>
        <end position="146"/>
    </location>
</feature>
<keyword evidence="3" id="KW-1185">Reference proteome</keyword>
<reference evidence="3" key="1">
    <citation type="journal article" date="2019" name="Int. J. Syst. Evol. Microbiol.">
        <title>The Global Catalogue of Microorganisms (GCM) 10K type strain sequencing project: providing services to taxonomists for standard genome sequencing and annotation.</title>
        <authorList>
            <consortium name="The Broad Institute Genomics Platform"/>
            <consortium name="The Broad Institute Genome Sequencing Center for Infectious Disease"/>
            <person name="Wu L."/>
            <person name="Ma J."/>
        </authorList>
    </citation>
    <scope>NUCLEOTIDE SEQUENCE [LARGE SCALE GENOMIC DNA]</scope>
    <source>
        <strain evidence="3">JCM 18304</strain>
    </source>
</reference>
<dbReference type="EMBL" id="BAABJQ010000025">
    <property type="protein sequence ID" value="GAA5195850.1"/>
    <property type="molecule type" value="Genomic_DNA"/>
</dbReference>
<feature type="signal peptide" evidence="1">
    <location>
        <begin position="1"/>
        <end position="30"/>
    </location>
</feature>
<evidence type="ECO:0000313" key="2">
    <source>
        <dbReference type="EMBL" id="GAA5195850.1"/>
    </source>
</evidence>
<protein>
    <submittedName>
        <fullName evidence="2">Uncharacterized protein</fullName>
    </submittedName>
</protein>
<evidence type="ECO:0000256" key="1">
    <source>
        <dbReference type="SAM" id="SignalP"/>
    </source>
</evidence>
<dbReference type="RefSeq" id="WP_345635852.1">
    <property type="nucleotide sequence ID" value="NZ_BAABJQ010000025.1"/>
</dbReference>
<keyword evidence="1" id="KW-0732">Signal</keyword>
<proteinExistence type="predicted"/>
<dbReference type="InterPro" id="IPR006311">
    <property type="entry name" value="TAT_signal"/>
</dbReference>
<organism evidence="2 3">
    <name type="scientific">Rugosimonospora acidiphila</name>
    <dbReference type="NCBI Taxonomy" id="556531"/>
    <lineage>
        <taxon>Bacteria</taxon>
        <taxon>Bacillati</taxon>
        <taxon>Actinomycetota</taxon>
        <taxon>Actinomycetes</taxon>
        <taxon>Micromonosporales</taxon>
        <taxon>Micromonosporaceae</taxon>
        <taxon>Rugosimonospora</taxon>
    </lineage>
</organism>
<dbReference type="Proteomes" id="UP001501570">
    <property type="component" value="Unassembled WGS sequence"/>
</dbReference>
<gene>
    <name evidence="2" type="ORF">GCM10023322_63440</name>
</gene>
<accession>A0ABP9SJQ3</accession>